<dbReference type="RefSeq" id="WP_184365120.1">
    <property type="nucleotide sequence ID" value="NZ_BAAAKM010000133.1"/>
</dbReference>
<keyword evidence="1" id="KW-1133">Transmembrane helix</keyword>
<sequence length="91" mass="10573">MSVIMFLFTAWLYISLAIGVVTGLGYFYWWNLCRQEPTENRVATRRWWAGRLRLVLTWPAHVARFVSALIADIRSEGRATTGTKESRHDDL</sequence>
<protein>
    <submittedName>
        <fullName evidence="2">Uncharacterized protein</fullName>
    </submittedName>
</protein>
<dbReference type="AlphaFoldDB" id="A0A840WHN4"/>
<proteinExistence type="predicted"/>
<feature type="transmembrane region" description="Helical" evidence="1">
    <location>
        <begin position="6"/>
        <end position="29"/>
    </location>
</feature>
<accession>A0A840WHN4</accession>
<reference evidence="2 3" key="1">
    <citation type="submission" date="2020-08" db="EMBL/GenBank/DDBJ databases">
        <title>Sequencing the genomes of 1000 actinobacteria strains.</title>
        <authorList>
            <person name="Klenk H.-P."/>
        </authorList>
    </citation>
    <scope>NUCLEOTIDE SEQUENCE [LARGE SCALE GENOMIC DNA]</scope>
    <source>
        <strain evidence="2 3">DSM 44598</strain>
    </source>
</reference>
<name>A0A840WHN4_9ACTN</name>
<keyword evidence="1" id="KW-0472">Membrane</keyword>
<dbReference type="EMBL" id="JACHDO010000001">
    <property type="protein sequence ID" value="MBB5491425.1"/>
    <property type="molecule type" value="Genomic_DNA"/>
</dbReference>
<evidence type="ECO:0000313" key="2">
    <source>
        <dbReference type="EMBL" id="MBB5491425.1"/>
    </source>
</evidence>
<keyword evidence="1" id="KW-0812">Transmembrane</keyword>
<keyword evidence="3" id="KW-1185">Reference proteome</keyword>
<evidence type="ECO:0000313" key="3">
    <source>
        <dbReference type="Proteomes" id="UP000579647"/>
    </source>
</evidence>
<gene>
    <name evidence="2" type="ORF">HNR07_002562</name>
</gene>
<organism evidence="2 3">
    <name type="scientific">Nocardiopsis metallicus</name>
    <dbReference type="NCBI Taxonomy" id="179819"/>
    <lineage>
        <taxon>Bacteria</taxon>
        <taxon>Bacillati</taxon>
        <taxon>Actinomycetota</taxon>
        <taxon>Actinomycetes</taxon>
        <taxon>Streptosporangiales</taxon>
        <taxon>Nocardiopsidaceae</taxon>
        <taxon>Nocardiopsis</taxon>
    </lineage>
</organism>
<evidence type="ECO:0000256" key="1">
    <source>
        <dbReference type="SAM" id="Phobius"/>
    </source>
</evidence>
<comment type="caution">
    <text evidence="2">The sequence shown here is derived from an EMBL/GenBank/DDBJ whole genome shotgun (WGS) entry which is preliminary data.</text>
</comment>
<dbReference type="Proteomes" id="UP000579647">
    <property type="component" value="Unassembled WGS sequence"/>
</dbReference>